<proteinExistence type="predicted"/>
<dbReference type="HOGENOM" id="CLU_2023887_0_0_9"/>
<feature type="transmembrane region" description="Helical" evidence="1">
    <location>
        <begin position="66"/>
        <end position="85"/>
    </location>
</feature>
<dbReference type="Proteomes" id="UP000000486">
    <property type="component" value="Chromosome"/>
</dbReference>
<dbReference type="EMBL" id="CP002816">
    <property type="protein sequence ID" value="AEH91420.1"/>
    <property type="molecule type" value="Genomic_DNA"/>
</dbReference>
<reference evidence="2 3" key="1">
    <citation type="journal article" date="2011" name="J. Bacteriol.">
        <title>Genome sequence of the nonpathogenic Listeria monocytogenes serovar 4a strain M7.</title>
        <authorList>
            <person name="Chen J."/>
            <person name="Xia Y."/>
            <person name="Cheng C."/>
            <person name="Fang C."/>
            <person name="Shan Y."/>
            <person name="Jin G."/>
            <person name="Fang W."/>
        </authorList>
    </citation>
    <scope>NUCLEOTIDE SEQUENCE [LARGE SCALE GENOMIC DNA]</scope>
    <source>
        <strain evidence="2 3">M7</strain>
    </source>
</reference>
<accession>A0A0E0UTY6</accession>
<keyword evidence="1" id="KW-0472">Membrane</keyword>
<evidence type="ECO:0000313" key="3">
    <source>
        <dbReference type="Proteomes" id="UP000000486"/>
    </source>
</evidence>
<dbReference type="PATRIC" id="fig|1030009.3.peg.406"/>
<feature type="transmembrane region" description="Helical" evidence="1">
    <location>
        <begin position="91"/>
        <end position="112"/>
    </location>
</feature>
<keyword evidence="1" id="KW-0812">Transmembrane</keyword>
<dbReference type="KEGG" id="lmq:LMM7_0414"/>
<gene>
    <name evidence="2" type="ordered locus">LMM7_0414</name>
</gene>
<feature type="transmembrane region" description="Helical" evidence="1">
    <location>
        <begin position="43"/>
        <end position="61"/>
    </location>
</feature>
<keyword evidence="1" id="KW-1133">Transmembrane helix</keyword>
<sequence length="122" mass="13745">MRIFCGIMSIQAGFIGALAEILSPDSKKNNLFMIPEDLAASSGYLMSLAMILAGILIICAYRNDFLIFMALILWLFGLIFGLIFTPSYSGFYFRPVVCLISFLMGLFIFTDYTRHQDTGEER</sequence>
<name>A0A0E0UTY6_LISMM</name>
<evidence type="ECO:0000313" key="2">
    <source>
        <dbReference type="EMBL" id="AEH91420.1"/>
    </source>
</evidence>
<protein>
    <submittedName>
        <fullName evidence="2">Uncharacterized protein</fullName>
    </submittedName>
</protein>
<organism evidence="2 3">
    <name type="scientific">Listeria monocytogenes serotype 4a (strain M7)</name>
    <dbReference type="NCBI Taxonomy" id="1030009"/>
    <lineage>
        <taxon>Bacteria</taxon>
        <taxon>Bacillati</taxon>
        <taxon>Bacillota</taxon>
        <taxon>Bacilli</taxon>
        <taxon>Bacillales</taxon>
        <taxon>Listeriaceae</taxon>
        <taxon>Listeria</taxon>
    </lineage>
</organism>
<dbReference type="RefSeq" id="WP_003729058.1">
    <property type="nucleotide sequence ID" value="NC_017537.1"/>
</dbReference>
<evidence type="ECO:0000256" key="1">
    <source>
        <dbReference type="SAM" id="Phobius"/>
    </source>
</evidence>
<dbReference type="AlphaFoldDB" id="A0A0E0UTY6"/>